<reference evidence="1" key="1">
    <citation type="journal article" date="2007" name="PLoS Biol.">
        <title>Rate of evolution in brain-expressed genes in humans and other primates.</title>
        <authorList>
            <person name="Wang H.-Y."/>
            <person name="Chien H.-C."/>
            <person name="Osada N."/>
            <person name="Hashimoto K."/>
            <person name="Sugano S."/>
            <person name="Gojobori T."/>
            <person name="Chou C.-K."/>
            <person name="Tsai S.-F."/>
            <person name="Wu C.-I."/>
            <person name="Shen C.-K.J."/>
        </authorList>
    </citation>
    <scope>NUCLEOTIDE SEQUENCE</scope>
</reference>
<name>I7G4T7_MACFA</name>
<proteinExistence type="evidence at transcript level"/>
<organism evidence="1">
    <name type="scientific">Macaca fascicularis</name>
    <name type="common">Crab-eating macaque</name>
    <name type="synonym">Cynomolgus monkey</name>
    <dbReference type="NCBI Taxonomy" id="9541"/>
    <lineage>
        <taxon>Eukaryota</taxon>
        <taxon>Metazoa</taxon>
        <taxon>Chordata</taxon>
        <taxon>Craniata</taxon>
        <taxon>Vertebrata</taxon>
        <taxon>Euteleostomi</taxon>
        <taxon>Mammalia</taxon>
        <taxon>Eutheria</taxon>
        <taxon>Euarchontoglires</taxon>
        <taxon>Primates</taxon>
        <taxon>Haplorrhini</taxon>
        <taxon>Catarrhini</taxon>
        <taxon>Cercopithecidae</taxon>
        <taxon>Cercopithecinae</taxon>
        <taxon>Macaca</taxon>
    </lineage>
</organism>
<accession>I7G4T7</accession>
<dbReference type="AlphaFoldDB" id="I7G4T7"/>
<dbReference type="EMBL" id="AB171898">
    <property type="protein sequence ID" value="BAE88961.1"/>
    <property type="molecule type" value="mRNA"/>
</dbReference>
<protein>
    <submittedName>
        <fullName evidence="1">Macaca fascicularis brain cDNA clone: QbsB-10668, similar to human HIV-1 Tat interactive protein 2, 30kDa (HTATIP2), mRNA, RefSeq: NM_006410.3</fullName>
    </submittedName>
</protein>
<evidence type="ECO:0000313" key="1">
    <source>
        <dbReference type="EMBL" id="BAE88961.1"/>
    </source>
</evidence>
<sequence>MPLVLMPLVGGPALKCLSAESQQPGKPCDHANELCSKIVDIHVSELQKC</sequence>